<sequence>MRRPRRRMAVPLVDKASSFPLCPCFPSATRPSSLLSRLTSSGSRPPSAVSVDLCSISCSLSSTAPPARPSSCSGRVQTRTSAYGGAKTSPLTKKPSKNGARMIYPCPSTLTPTTLPNRLPRSSHSLPPVNLPRLSNLRKTTRRTKKSALKPSPRRRLRQVPQPPAK</sequence>
<gene>
    <name evidence="2" type="ORF">FA13DRAFT_320720</name>
</gene>
<protein>
    <submittedName>
        <fullName evidence="2">Uncharacterized protein</fullName>
    </submittedName>
</protein>
<proteinExistence type="predicted"/>
<organism evidence="2 3">
    <name type="scientific">Coprinellus micaceus</name>
    <name type="common">Glistening ink-cap mushroom</name>
    <name type="synonym">Coprinus micaceus</name>
    <dbReference type="NCBI Taxonomy" id="71717"/>
    <lineage>
        <taxon>Eukaryota</taxon>
        <taxon>Fungi</taxon>
        <taxon>Dikarya</taxon>
        <taxon>Basidiomycota</taxon>
        <taxon>Agaricomycotina</taxon>
        <taxon>Agaricomycetes</taxon>
        <taxon>Agaricomycetidae</taxon>
        <taxon>Agaricales</taxon>
        <taxon>Agaricineae</taxon>
        <taxon>Psathyrellaceae</taxon>
        <taxon>Coprinellus</taxon>
    </lineage>
</organism>
<evidence type="ECO:0000256" key="1">
    <source>
        <dbReference type="SAM" id="MobiDB-lite"/>
    </source>
</evidence>
<accession>A0A4Y7TCX6</accession>
<reference evidence="2 3" key="1">
    <citation type="journal article" date="2019" name="Nat. Ecol. Evol.">
        <title>Megaphylogeny resolves global patterns of mushroom evolution.</title>
        <authorList>
            <person name="Varga T."/>
            <person name="Krizsan K."/>
            <person name="Foldi C."/>
            <person name="Dima B."/>
            <person name="Sanchez-Garcia M."/>
            <person name="Sanchez-Ramirez S."/>
            <person name="Szollosi G.J."/>
            <person name="Szarkandi J.G."/>
            <person name="Papp V."/>
            <person name="Albert L."/>
            <person name="Andreopoulos W."/>
            <person name="Angelini C."/>
            <person name="Antonin V."/>
            <person name="Barry K.W."/>
            <person name="Bougher N.L."/>
            <person name="Buchanan P."/>
            <person name="Buyck B."/>
            <person name="Bense V."/>
            <person name="Catcheside P."/>
            <person name="Chovatia M."/>
            <person name="Cooper J."/>
            <person name="Damon W."/>
            <person name="Desjardin D."/>
            <person name="Finy P."/>
            <person name="Geml J."/>
            <person name="Haridas S."/>
            <person name="Hughes K."/>
            <person name="Justo A."/>
            <person name="Karasinski D."/>
            <person name="Kautmanova I."/>
            <person name="Kiss B."/>
            <person name="Kocsube S."/>
            <person name="Kotiranta H."/>
            <person name="LaButti K.M."/>
            <person name="Lechner B.E."/>
            <person name="Liimatainen K."/>
            <person name="Lipzen A."/>
            <person name="Lukacs Z."/>
            <person name="Mihaltcheva S."/>
            <person name="Morgado L.N."/>
            <person name="Niskanen T."/>
            <person name="Noordeloos M.E."/>
            <person name="Ohm R.A."/>
            <person name="Ortiz-Santana B."/>
            <person name="Ovrebo C."/>
            <person name="Racz N."/>
            <person name="Riley R."/>
            <person name="Savchenko A."/>
            <person name="Shiryaev A."/>
            <person name="Soop K."/>
            <person name="Spirin V."/>
            <person name="Szebenyi C."/>
            <person name="Tomsovsky M."/>
            <person name="Tulloss R.E."/>
            <person name="Uehling J."/>
            <person name="Grigoriev I.V."/>
            <person name="Vagvolgyi C."/>
            <person name="Papp T."/>
            <person name="Martin F.M."/>
            <person name="Miettinen O."/>
            <person name="Hibbett D.S."/>
            <person name="Nagy L.G."/>
        </authorList>
    </citation>
    <scope>NUCLEOTIDE SEQUENCE [LARGE SCALE GENOMIC DNA]</scope>
    <source>
        <strain evidence="2 3">FP101781</strain>
    </source>
</reference>
<dbReference type="Proteomes" id="UP000298030">
    <property type="component" value="Unassembled WGS sequence"/>
</dbReference>
<dbReference type="AlphaFoldDB" id="A0A4Y7TCX6"/>
<evidence type="ECO:0000313" key="2">
    <source>
        <dbReference type="EMBL" id="TEB32023.1"/>
    </source>
</evidence>
<feature type="region of interest" description="Disordered" evidence="1">
    <location>
        <begin position="62"/>
        <end position="166"/>
    </location>
</feature>
<dbReference type="EMBL" id="QPFP01000017">
    <property type="protein sequence ID" value="TEB32023.1"/>
    <property type="molecule type" value="Genomic_DNA"/>
</dbReference>
<keyword evidence="3" id="KW-1185">Reference proteome</keyword>
<evidence type="ECO:0000313" key="3">
    <source>
        <dbReference type="Proteomes" id="UP000298030"/>
    </source>
</evidence>
<feature type="compositionally biased region" description="Polar residues" evidence="1">
    <location>
        <begin position="62"/>
        <end position="81"/>
    </location>
</feature>
<name>A0A4Y7TCX6_COPMI</name>
<comment type="caution">
    <text evidence="2">The sequence shown here is derived from an EMBL/GenBank/DDBJ whole genome shotgun (WGS) entry which is preliminary data.</text>
</comment>
<feature type="compositionally biased region" description="Low complexity" evidence="1">
    <location>
        <begin position="107"/>
        <end position="122"/>
    </location>
</feature>
<feature type="compositionally biased region" description="Basic residues" evidence="1">
    <location>
        <begin position="139"/>
        <end position="158"/>
    </location>
</feature>